<organism evidence="2 3">
    <name type="scientific">Nocardia cerradoensis</name>
    <dbReference type="NCBI Taxonomy" id="85688"/>
    <lineage>
        <taxon>Bacteria</taxon>
        <taxon>Bacillati</taxon>
        <taxon>Actinomycetota</taxon>
        <taxon>Actinomycetes</taxon>
        <taxon>Mycobacteriales</taxon>
        <taxon>Nocardiaceae</taxon>
        <taxon>Nocardia</taxon>
    </lineage>
</organism>
<evidence type="ECO:0000313" key="2">
    <source>
        <dbReference type="EMBL" id="OXR39687.1"/>
    </source>
</evidence>
<dbReference type="Gene3D" id="1.10.10.10">
    <property type="entry name" value="Winged helix-like DNA-binding domain superfamily/Winged helix DNA-binding domain"/>
    <property type="match status" value="1"/>
</dbReference>
<evidence type="ECO:0000313" key="3">
    <source>
        <dbReference type="Proteomes" id="UP000215506"/>
    </source>
</evidence>
<dbReference type="EMBL" id="NGAF01000086">
    <property type="protein sequence ID" value="OXR39687.1"/>
    <property type="molecule type" value="Genomic_DNA"/>
</dbReference>
<dbReference type="PANTHER" id="PTHR33169:SF14">
    <property type="entry name" value="TRANSCRIPTIONAL REGULATOR RV3488"/>
    <property type="match status" value="1"/>
</dbReference>
<dbReference type="AlphaFoldDB" id="A0A231GSU2"/>
<keyword evidence="3" id="KW-1185">Reference proteome</keyword>
<sequence length="110" mass="12244">MAQPRITGPLVKVLDKLLDHPRESFYGYDLTKSTGIKSGTLYPLLVRLEEAGWLESGWEESQVEGRPRRRFYKLTTDGLQGAYDVLRSLPAPKVSTRAAEVLRPNLGGAS</sequence>
<gene>
    <name evidence="2" type="ORF">B7C42_08245</name>
</gene>
<dbReference type="RefSeq" id="WP_083904290.1">
    <property type="nucleotide sequence ID" value="NZ_JAAXOR010000007.1"/>
</dbReference>
<dbReference type="InterPro" id="IPR036388">
    <property type="entry name" value="WH-like_DNA-bd_sf"/>
</dbReference>
<comment type="caution">
    <text evidence="2">The sequence shown here is derived from an EMBL/GenBank/DDBJ whole genome shotgun (WGS) entry which is preliminary data.</text>
</comment>
<dbReference type="InterPro" id="IPR036390">
    <property type="entry name" value="WH_DNA-bd_sf"/>
</dbReference>
<protein>
    <recommendedName>
        <fullName evidence="1">Transcription regulator PadR N-terminal domain-containing protein</fullName>
    </recommendedName>
</protein>
<proteinExistence type="predicted"/>
<dbReference type="Pfam" id="PF03551">
    <property type="entry name" value="PadR"/>
    <property type="match status" value="1"/>
</dbReference>
<dbReference type="PANTHER" id="PTHR33169">
    <property type="entry name" value="PADR-FAMILY TRANSCRIPTIONAL REGULATOR"/>
    <property type="match status" value="1"/>
</dbReference>
<dbReference type="Proteomes" id="UP000215506">
    <property type="component" value="Unassembled WGS sequence"/>
</dbReference>
<dbReference type="SUPFAM" id="SSF46785">
    <property type="entry name" value="Winged helix' DNA-binding domain"/>
    <property type="match status" value="1"/>
</dbReference>
<reference evidence="2 3" key="1">
    <citation type="submission" date="2017-07" db="EMBL/GenBank/DDBJ databases">
        <title>First draft Genome Sequence of Nocardia cerradoensis isolated from human infection.</title>
        <authorList>
            <person name="Carrasco G."/>
        </authorList>
    </citation>
    <scope>NUCLEOTIDE SEQUENCE [LARGE SCALE GENOMIC DNA]</scope>
    <source>
        <strain evidence="2 3">CNM20130759</strain>
    </source>
</reference>
<accession>A0A231GSU2</accession>
<dbReference type="InterPro" id="IPR052509">
    <property type="entry name" value="Metal_resp_DNA-bind_regulator"/>
</dbReference>
<evidence type="ECO:0000259" key="1">
    <source>
        <dbReference type="Pfam" id="PF03551"/>
    </source>
</evidence>
<name>A0A231GSU2_9NOCA</name>
<feature type="domain" description="Transcription regulator PadR N-terminal" evidence="1">
    <location>
        <begin position="25"/>
        <end position="78"/>
    </location>
</feature>
<dbReference type="InterPro" id="IPR005149">
    <property type="entry name" value="Tscrpt_reg_PadR_N"/>
</dbReference>